<dbReference type="InterPro" id="IPR036415">
    <property type="entry name" value="Lamin_tail_dom_sf"/>
</dbReference>
<dbReference type="SUPFAM" id="SSF74853">
    <property type="entry name" value="Lamin A/C globular tail domain"/>
    <property type="match status" value="1"/>
</dbReference>
<dbReference type="Pfam" id="PF00932">
    <property type="entry name" value="LTD"/>
    <property type="match status" value="1"/>
</dbReference>
<gene>
    <name evidence="2" type="ORF">A1355_04260</name>
</gene>
<evidence type="ECO:0000313" key="3">
    <source>
        <dbReference type="Proteomes" id="UP000077628"/>
    </source>
</evidence>
<dbReference type="EMBL" id="LUUK01000156">
    <property type="protein sequence ID" value="OAI19568.1"/>
    <property type="molecule type" value="Genomic_DNA"/>
</dbReference>
<sequence length="352" mass="37666">MKNYGVLKAKAIDYQRDSDDDPHSELLVSVGGVKYRIAINVRSSRGPVAQRLVEYLIVHDLKHPVLDRARELPNGWSNLADGVADGAAIDYIRGNLFRGQDMKPIPHLAPGPNNDLFEFVEDLAQRAIADPGAVVYAFGEKWGPESGKPDQYFHFEPGNGVHLIHMNQGGAGESNGTFHDGGLIFDFSGSGGAVGLFIKFQNQVWHTDDQTADPIGDAPSVPEVPIPDTGSVDPWPVVAPDSPYHLARIVAAMVNPPGADPGQEFVTLLNSSGHTLDLAGWKILDQQDKAEAIAGKIEPGRALTVMLSGKGAQLSNKGGTITLLDQRGLKVDGVAYTRDAARTEGQPIVFGG</sequence>
<keyword evidence="3" id="KW-1185">Reference proteome</keyword>
<dbReference type="AlphaFoldDB" id="A0A177NNB2"/>
<reference evidence="3" key="1">
    <citation type="submission" date="2016-03" db="EMBL/GenBank/DDBJ databases">
        <authorList>
            <person name="Heylen K."/>
            <person name="De Vos P."/>
            <person name="Vekeman B."/>
        </authorList>
    </citation>
    <scope>NUCLEOTIDE SEQUENCE [LARGE SCALE GENOMIC DNA]</scope>
    <source>
        <strain evidence="3">R-45383</strain>
    </source>
</reference>
<dbReference type="PROSITE" id="PS51841">
    <property type="entry name" value="LTD"/>
    <property type="match status" value="1"/>
</dbReference>
<evidence type="ECO:0000313" key="2">
    <source>
        <dbReference type="EMBL" id="OAI19568.1"/>
    </source>
</evidence>
<feature type="domain" description="LTD" evidence="1">
    <location>
        <begin position="242"/>
        <end position="338"/>
    </location>
</feature>
<organism evidence="2 3">
    <name type="scientific">Methylomonas koyamae</name>
    <dbReference type="NCBI Taxonomy" id="702114"/>
    <lineage>
        <taxon>Bacteria</taxon>
        <taxon>Pseudomonadati</taxon>
        <taxon>Pseudomonadota</taxon>
        <taxon>Gammaproteobacteria</taxon>
        <taxon>Methylococcales</taxon>
        <taxon>Methylococcaceae</taxon>
        <taxon>Methylomonas</taxon>
    </lineage>
</organism>
<proteinExistence type="predicted"/>
<dbReference type="InterPro" id="IPR001322">
    <property type="entry name" value="Lamin_tail_dom"/>
</dbReference>
<dbReference type="Proteomes" id="UP000077628">
    <property type="component" value="Unassembled WGS sequence"/>
</dbReference>
<protein>
    <recommendedName>
        <fullName evidence="1">LTD domain-containing protein</fullName>
    </recommendedName>
</protein>
<dbReference type="STRING" id="702114.A1355_04260"/>
<dbReference type="InterPro" id="IPR019268">
    <property type="entry name" value="DUF2278"/>
</dbReference>
<dbReference type="Pfam" id="PF10042">
    <property type="entry name" value="DUF2278"/>
    <property type="match status" value="1"/>
</dbReference>
<dbReference type="RefSeq" id="WP_197471786.1">
    <property type="nucleotide sequence ID" value="NZ_LUUK01000156.1"/>
</dbReference>
<dbReference type="Gene3D" id="2.60.40.1260">
    <property type="entry name" value="Lamin Tail domain"/>
    <property type="match status" value="1"/>
</dbReference>
<comment type="caution">
    <text evidence="2">The sequence shown here is derived from an EMBL/GenBank/DDBJ whole genome shotgun (WGS) entry which is preliminary data.</text>
</comment>
<accession>A0A177NNB2</accession>
<name>A0A177NNB2_9GAMM</name>
<evidence type="ECO:0000259" key="1">
    <source>
        <dbReference type="PROSITE" id="PS51841"/>
    </source>
</evidence>